<reference evidence="1" key="2">
    <citation type="submission" date="2020-09" db="EMBL/GenBank/DDBJ databases">
        <authorList>
            <person name="Sun Q."/>
            <person name="Ohkuma M."/>
        </authorList>
    </citation>
    <scope>NUCLEOTIDE SEQUENCE</scope>
    <source>
        <strain evidence="1">JCM 3035</strain>
    </source>
</reference>
<comment type="caution">
    <text evidence="1">The sequence shown here is derived from an EMBL/GenBank/DDBJ whole genome shotgun (WGS) entry which is preliminary data.</text>
</comment>
<proteinExistence type="predicted"/>
<evidence type="ECO:0000313" key="1">
    <source>
        <dbReference type="EMBL" id="GGL14489.1"/>
    </source>
</evidence>
<organism evidence="1 2">
    <name type="scientific">Streptomyces flaveus</name>
    <dbReference type="NCBI Taxonomy" id="66370"/>
    <lineage>
        <taxon>Bacteria</taxon>
        <taxon>Bacillati</taxon>
        <taxon>Actinomycetota</taxon>
        <taxon>Actinomycetes</taxon>
        <taxon>Kitasatosporales</taxon>
        <taxon>Streptomycetaceae</taxon>
        <taxon>Streptomyces</taxon>
        <taxon>Streptomyces aurantiacus group</taxon>
    </lineage>
</organism>
<reference evidence="1" key="1">
    <citation type="journal article" date="2014" name="Int. J. Syst. Evol. Microbiol.">
        <title>Complete genome sequence of Corynebacterium casei LMG S-19264T (=DSM 44701T), isolated from a smear-ripened cheese.</title>
        <authorList>
            <consortium name="US DOE Joint Genome Institute (JGI-PGF)"/>
            <person name="Walter F."/>
            <person name="Albersmeier A."/>
            <person name="Kalinowski J."/>
            <person name="Ruckert C."/>
        </authorList>
    </citation>
    <scope>NUCLEOTIDE SEQUENCE</scope>
    <source>
        <strain evidence="1">JCM 3035</strain>
    </source>
</reference>
<name>A0A917RM49_9ACTN</name>
<sequence length="113" mass="12657">MTKPRRTYKKLGPAPLAEKRDQYLRLVAQGLSNSAACREVGIARKTGNRWRYGRKVVDRSGREHVYPPITEERDTCANSPRYLSEDEGIVIADLLRAKRSCVPSPASSAGTRQ</sequence>
<dbReference type="EMBL" id="BMPQ01000049">
    <property type="protein sequence ID" value="GGL14489.1"/>
    <property type="molecule type" value="Genomic_DNA"/>
</dbReference>
<gene>
    <name evidence="1" type="ORF">GCM10010094_89130</name>
</gene>
<dbReference type="AlphaFoldDB" id="A0A917RM49"/>
<protein>
    <submittedName>
        <fullName evidence="1">Uncharacterized protein</fullName>
    </submittedName>
</protein>
<dbReference type="Proteomes" id="UP000637788">
    <property type="component" value="Unassembled WGS sequence"/>
</dbReference>
<keyword evidence="2" id="KW-1185">Reference proteome</keyword>
<evidence type="ECO:0000313" key="2">
    <source>
        <dbReference type="Proteomes" id="UP000637788"/>
    </source>
</evidence>
<accession>A0A917RM49</accession>